<protein>
    <recommendedName>
        <fullName evidence="3">Histidine kinase/HSP90-like ATPase domain-containing protein</fullName>
    </recommendedName>
</protein>
<dbReference type="InterPro" id="IPR036890">
    <property type="entry name" value="HATPase_C_sf"/>
</dbReference>
<reference evidence="1 2" key="1">
    <citation type="journal article" date="2017" name="Curr. Biol.">
        <title>Genome architecture and evolution of a unichromosomal asexual nematode.</title>
        <authorList>
            <person name="Fradin H."/>
            <person name="Zegar C."/>
            <person name="Gutwein M."/>
            <person name="Lucas J."/>
            <person name="Kovtun M."/>
            <person name="Corcoran D."/>
            <person name="Baugh L.R."/>
            <person name="Kiontke K."/>
            <person name="Gunsalus K."/>
            <person name="Fitch D.H."/>
            <person name="Piano F."/>
        </authorList>
    </citation>
    <scope>NUCLEOTIDE SEQUENCE [LARGE SCALE GENOMIC DNA]</scope>
    <source>
        <strain evidence="1">PF1309</strain>
    </source>
</reference>
<name>A0A2A2K4S2_9BILA</name>
<gene>
    <name evidence="1" type="ORF">WR25_04311</name>
</gene>
<organism evidence="1 2">
    <name type="scientific">Diploscapter pachys</name>
    <dbReference type="NCBI Taxonomy" id="2018661"/>
    <lineage>
        <taxon>Eukaryota</taxon>
        <taxon>Metazoa</taxon>
        <taxon>Ecdysozoa</taxon>
        <taxon>Nematoda</taxon>
        <taxon>Chromadorea</taxon>
        <taxon>Rhabditida</taxon>
        <taxon>Rhabditina</taxon>
        <taxon>Rhabditomorpha</taxon>
        <taxon>Rhabditoidea</taxon>
        <taxon>Rhabditidae</taxon>
        <taxon>Diploscapter</taxon>
    </lineage>
</organism>
<proteinExistence type="predicted"/>
<dbReference type="AlphaFoldDB" id="A0A2A2K4S2"/>
<evidence type="ECO:0000313" key="2">
    <source>
        <dbReference type="Proteomes" id="UP000218231"/>
    </source>
</evidence>
<accession>A0A2A2K4S2</accession>
<comment type="caution">
    <text evidence="1">The sequence shown here is derived from an EMBL/GenBank/DDBJ whole genome shotgun (WGS) entry which is preliminary data.</text>
</comment>
<keyword evidence="2" id="KW-1185">Reference proteome</keyword>
<evidence type="ECO:0008006" key="3">
    <source>
        <dbReference type="Google" id="ProtNLM"/>
    </source>
</evidence>
<dbReference type="EMBL" id="LIAE01009670">
    <property type="protein sequence ID" value="PAV68863.1"/>
    <property type="molecule type" value="Genomic_DNA"/>
</dbReference>
<sequence>MRYCDESLLLRLRLEEDGACLVTVEDDGIGIPVEELHRTKRSLPVCLASYSAWSARISAVLRVSPLSIRARPMLMVTGCAPRSSRTRWHSAATCCSAAASSSPWKKIANSSPPSRAIS</sequence>
<evidence type="ECO:0000313" key="1">
    <source>
        <dbReference type="EMBL" id="PAV68863.1"/>
    </source>
</evidence>
<dbReference type="SUPFAM" id="SSF55874">
    <property type="entry name" value="ATPase domain of HSP90 chaperone/DNA topoisomerase II/histidine kinase"/>
    <property type="match status" value="1"/>
</dbReference>
<dbReference type="Proteomes" id="UP000218231">
    <property type="component" value="Unassembled WGS sequence"/>
</dbReference>